<dbReference type="InterPro" id="IPR008978">
    <property type="entry name" value="HSP20-like_chaperone"/>
</dbReference>
<dbReference type="CDD" id="cd06464">
    <property type="entry name" value="ACD_sHsps-like"/>
    <property type="match status" value="1"/>
</dbReference>
<evidence type="ECO:0000259" key="3">
    <source>
        <dbReference type="PROSITE" id="PS01031"/>
    </source>
</evidence>
<gene>
    <name evidence="4" type="ORF">TRIP_B180024</name>
</gene>
<reference evidence="4" key="1">
    <citation type="submission" date="2018-07" db="EMBL/GenBank/DDBJ databases">
        <authorList>
            <consortium name="Genoscope - CEA"/>
            <person name="William W."/>
        </authorList>
    </citation>
    <scope>NUCLEOTIDE SEQUENCE</scope>
    <source>
        <strain evidence="4">IK1</strain>
    </source>
</reference>
<dbReference type="InterPro" id="IPR002068">
    <property type="entry name" value="A-crystallin/Hsp20_dom"/>
</dbReference>
<dbReference type="PROSITE" id="PS01031">
    <property type="entry name" value="SHSP"/>
    <property type="match status" value="1"/>
</dbReference>
<feature type="domain" description="SHSP" evidence="3">
    <location>
        <begin position="44"/>
        <end position="158"/>
    </location>
</feature>
<evidence type="ECO:0000256" key="1">
    <source>
        <dbReference type="PROSITE-ProRule" id="PRU00285"/>
    </source>
</evidence>
<evidence type="ECO:0000256" key="2">
    <source>
        <dbReference type="RuleBase" id="RU003616"/>
    </source>
</evidence>
<name>A0A653A1B3_UNCDX</name>
<dbReference type="Pfam" id="PF00011">
    <property type="entry name" value="HSP20"/>
    <property type="match status" value="1"/>
</dbReference>
<sequence length="159" mass="18206">MLTRRFFDTPAWDFDVAKPFAEFERLRRRMDRLFDEWMPSTWKAGRTMGVFPLVNLTEDRESYILRAEIPGVKSEDLDIQATAKSVSISGERRVIQEKENASYHRREREGGRFSRAVALSGEIDPDGVDAKLEHGVLTLRLPKTEASKAKQISVMSSQS</sequence>
<protein>
    <submittedName>
        <fullName evidence="4">Heat shock protein Hsp20</fullName>
    </submittedName>
</protein>
<dbReference type="AlphaFoldDB" id="A0A653A1B3"/>
<proteinExistence type="inferred from homology"/>
<keyword evidence="4" id="KW-0346">Stress response</keyword>
<dbReference type="Gene3D" id="2.60.40.790">
    <property type="match status" value="1"/>
</dbReference>
<evidence type="ECO:0000313" key="4">
    <source>
        <dbReference type="EMBL" id="VBB41829.1"/>
    </source>
</evidence>
<dbReference type="InterPro" id="IPR031107">
    <property type="entry name" value="Small_HSP"/>
</dbReference>
<dbReference type="SUPFAM" id="SSF49764">
    <property type="entry name" value="HSP20-like chaperones"/>
    <property type="match status" value="1"/>
</dbReference>
<dbReference type="PANTHER" id="PTHR11527">
    <property type="entry name" value="HEAT-SHOCK PROTEIN 20 FAMILY MEMBER"/>
    <property type="match status" value="1"/>
</dbReference>
<comment type="similarity">
    <text evidence="1 2">Belongs to the small heat shock protein (HSP20) family.</text>
</comment>
<dbReference type="EMBL" id="UPXX01000010">
    <property type="protein sequence ID" value="VBB41829.1"/>
    <property type="molecule type" value="Genomic_DNA"/>
</dbReference>
<accession>A0A653A1B3</accession>
<organism evidence="4">
    <name type="scientific">Uncultured Desulfatiglans sp</name>
    <dbReference type="NCBI Taxonomy" id="1748965"/>
    <lineage>
        <taxon>Bacteria</taxon>
        <taxon>Pseudomonadati</taxon>
        <taxon>Thermodesulfobacteriota</taxon>
        <taxon>Desulfobacteria</taxon>
        <taxon>Desulfatiglandales</taxon>
        <taxon>Desulfatiglandaceae</taxon>
        <taxon>Desulfatiglans</taxon>
        <taxon>environmental samples</taxon>
    </lineage>
</organism>